<protein>
    <submittedName>
        <fullName evidence="1">Uncharacterized protein</fullName>
    </submittedName>
</protein>
<accession>A0A1C3JI52</accession>
<keyword evidence="2" id="KW-1185">Reference proteome</keyword>
<reference evidence="2" key="1">
    <citation type="submission" date="2016-06" db="EMBL/GenBank/DDBJ databases">
        <authorList>
            <person name="Rodrigo-Torres L."/>
            <person name="Arahal D.R."/>
        </authorList>
    </citation>
    <scope>NUCLEOTIDE SEQUENCE [LARGE SCALE GENOMIC DNA]</scope>
    <source>
        <strain evidence="2">CECT 7224</strain>
    </source>
</reference>
<evidence type="ECO:0000313" key="2">
    <source>
        <dbReference type="Proteomes" id="UP000092819"/>
    </source>
</evidence>
<sequence>MPHHEAMTKDITLLRTLSDNSVKPIISHVNTYLTFST</sequence>
<dbReference type="EMBL" id="FLQZ01000087">
    <property type="protein sequence ID" value="SBT14801.1"/>
    <property type="molecule type" value="Genomic_DNA"/>
</dbReference>
<organism evidence="1 2">
    <name type="scientific">Vibrio celticus</name>
    <dbReference type="NCBI Taxonomy" id="446372"/>
    <lineage>
        <taxon>Bacteria</taxon>
        <taxon>Pseudomonadati</taxon>
        <taxon>Pseudomonadota</taxon>
        <taxon>Gammaproteobacteria</taxon>
        <taxon>Vibrionales</taxon>
        <taxon>Vibrionaceae</taxon>
        <taxon>Vibrio</taxon>
    </lineage>
</organism>
<name>A0A1C3JI52_9VIBR</name>
<proteinExistence type="predicted"/>
<dbReference type="Proteomes" id="UP000092819">
    <property type="component" value="Unassembled WGS sequence"/>
</dbReference>
<gene>
    <name evidence="1" type="ORF">VCE7224_03578</name>
</gene>
<dbReference type="AlphaFoldDB" id="A0A1C3JI52"/>
<evidence type="ECO:0000313" key="1">
    <source>
        <dbReference type="EMBL" id="SBT14801.1"/>
    </source>
</evidence>